<dbReference type="InterPro" id="IPR025392">
    <property type="entry name" value="DUF4124"/>
</dbReference>
<name>A0A3D3FY30_ACIRA</name>
<accession>A0A3D3FY30</accession>
<dbReference type="Pfam" id="PF13511">
    <property type="entry name" value="DUF4124"/>
    <property type="match status" value="1"/>
</dbReference>
<feature type="domain" description="DUF4124" evidence="3">
    <location>
        <begin position="12"/>
        <end position="49"/>
    </location>
</feature>
<organism evidence="4 5">
    <name type="scientific">Acinetobacter radioresistens</name>
    <dbReference type="NCBI Taxonomy" id="40216"/>
    <lineage>
        <taxon>Bacteria</taxon>
        <taxon>Pseudomonadati</taxon>
        <taxon>Pseudomonadota</taxon>
        <taxon>Gammaproteobacteria</taxon>
        <taxon>Moraxellales</taxon>
        <taxon>Moraxellaceae</taxon>
        <taxon>Acinetobacter</taxon>
    </lineage>
</organism>
<dbReference type="Proteomes" id="UP000262257">
    <property type="component" value="Unassembled WGS sequence"/>
</dbReference>
<gene>
    <name evidence="4" type="ORF">DIC32_00280</name>
</gene>
<reference evidence="4 5" key="1">
    <citation type="journal article" date="2018" name="Nat. Biotechnol.">
        <title>A standardized bacterial taxonomy based on genome phylogeny substantially revises the tree of life.</title>
        <authorList>
            <person name="Parks D.H."/>
            <person name="Chuvochina M."/>
            <person name="Waite D.W."/>
            <person name="Rinke C."/>
            <person name="Skarshewski A."/>
            <person name="Chaumeil P.A."/>
            <person name="Hugenholtz P."/>
        </authorList>
    </citation>
    <scope>NUCLEOTIDE SEQUENCE [LARGE SCALE GENOMIC DNA]</scope>
    <source>
        <strain evidence="4">UBA10045</strain>
    </source>
</reference>
<evidence type="ECO:0000313" key="5">
    <source>
        <dbReference type="Proteomes" id="UP000262257"/>
    </source>
</evidence>
<evidence type="ECO:0000259" key="3">
    <source>
        <dbReference type="Pfam" id="PF13511"/>
    </source>
</evidence>
<feature type="chain" id="PRO_5017694755" description="DUF4124 domain-containing protein" evidence="2">
    <location>
        <begin position="21"/>
        <end position="132"/>
    </location>
</feature>
<feature type="region of interest" description="Disordered" evidence="1">
    <location>
        <begin position="59"/>
        <end position="93"/>
    </location>
</feature>
<protein>
    <recommendedName>
        <fullName evidence="3">DUF4124 domain-containing protein</fullName>
    </recommendedName>
</protein>
<keyword evidence="2" id="KW-0732">Signal</keyword>
<proteinExistence type="predicted"/>
<dbReference type="AlphaFoldDB" id="A0A3D3FY30"/>
<sequence>MKKLLLVVMTSVLLIQSSFAAEVYTCTVNGKTVYQGKPCPGKELNARVQQSQAAIKRQQAVREKERAERDARKEPHIGMTKSEAEKSTWGYPDKVNTTTTAKNEFEQWVYRTPYSGSKYLHFTNGKLTSISN</sequence>
<comment type="caution">
    <text evidence="4">The sequence shown here is derived from an EMBL/GenBank/DDBJ whole genome shotgun (WGS) entry which is preliminary data.</text>
</comment>
<feature type="compositionally biased region" description="Basic and acidic residues" evidence="1">
    <location>
        <begin position="60"/>
        <end position="86"/>
    </location>
</feature>
<evidence type="ECO:0000313" key="4">
    <source>
        <dbReference type="EMBL" id="HCM30304.1"/>
    </source>
</evidence>
<feature type="signal peptide" evidence="2">
    <location>
        <begin position="1"/>
        <end position="20"/>
    </location>
</feature>
<evidence type="ECO:0000256" key="1">
    <source>
        <dbReference type="SAM" id="MobiDB-lite"/>
    </source>
</evidence>
<evidence type="ECO:0000256" key="2">
    <source>
        <dbReference type="SAM" id="SignalP"/>
    </source>
</evidence>
<dbReference type="EMBL" id="DPXL01000004">
    <property type="protein sequence ID" value="HCM30304.1"/>
    <property type="molecule type" value="Genomic_DNA"/>
</dbReference>